<reference evidence="3 4" key="1">
    <citation type="submission" date="2019-08" db="EMBL/GenBank/DDBJ databases">
        <title>Deep-cultivation of Planctomycetes and their phenomic and genomic characterization uncovers novel biology.</title>
        <authorList>
            <person name="Wiegand S."/>
            <person name="Jogler M."/>
            <person name="Boedeker C."/>
            <person name="Pinto D."/>
            <person name="Vollmers J."/>
            <person name="Rivas-Marin E."/>
            <person name="Kohn T."/>
            <person name="Peeters S.H."/>
            <person name="Heuer A."/>
            <person name="Rast P."/>
            <person name="Oberbeckmann S."/>
            <person name="Bunk B."/>
            <person name="Jeske O."/>
            <person name="Meyerdierks A."/>
            <person name="Storesund J.E."/>
            <person name="Kallscheuer N."/>
            <person name="Luecker S."/>
            <person name="Lage O.M."/>
            <person name="Pohl T."/>
            <person name="Merkel B.J."/>
            <person name="Hornburger P."/>
            <person name="Mueller R.-W."/>
            <person name="Bruemmer F."/>
            <person name="Labrenz M."/>
            <person name="Spormann A.M."/>
            <person name="Op Den Camp H."/>
            <person name="Overmann J."/>
            <person name="Amann R."/>
            <person name="Jetten M.S.M."/>
            <person name="Mascher T."/>
            <person name="Medema M.H."/>
            <person name="Devos D.P."/>
            <person name="Kaster A.-K."/>
            <person name="Ovreas L."/>
            <person name="Rohde M."/>
            <person name="Galperin M.Y."/>
            <person name="Jogler C."/>
        </authorList>
    </citation>
    <scope>NUCLEOTIDE SEQUENCE [LARGE SCALE GENOMIC DNA]</scope>
    <source>
        <strain evidence="3 4">LF1</strain>
    </source>
</reference>
<dbReference type="PROSITE" id="PS51257">
    <property type="entry name" value="PROKAR_LIPOPROTEIN"/>
    <property type="match status" value="1"/>
</dbReference>
<evidence type="ECO:0000256" key="2">
    <source>
        <dbReference type="SAM" id="SignalP"/>
    </source>
</evidence>
<keyword evidence="4" id="KW-1185">Reference proteome</keyword>
<feature type="chain" id="PRO_5022790736" description="Secreted protein" evidence="2">
    <location>
        <begin position="20"/>
        <end position="61"/>
    </location>
</feature>
<comment type="caution">
    <text evidence="3">The sequence shown here is derived from an EMBL/GenBank/DDBJ whole genome shotgun (WGS) entry which is preliminary data.</text>
</comment>
<gene>
    <name evidence="3" type="ORF">LF1_04090</name>
</gene>
<accession>A0A5B1CDR8</accession>
<evidence type="ECO:0000313" key="4">
    <source>
        <dbReference type="Proteomes" id="UP000322699"/>
    </source>
</evidence>
<protein>
    <recommendedName>
        <fullName evidence="5">Secreted protein</fullName>
    </recommendedName>
</protein>
<sequence length="61" mass="6171" precursor="true">MKVTFLAIGGLLLSSFLVAGCSSSDTSVPEAGAPAPAVMGEELSEAEKEAKAKAIADEMSR</sequence>
<dbReference type="EMBL" id="VRLW01000001">
    <property type="protein sequence ID" value="KAA1257919.1"/>
    <property type="molecule type" value="Genomic_DNA"/>
</dbReference>
<evidence type="ECO:0000256" key="1">
    <source>
        <dbReference type="SAM" id="MobiDB-lite"/>
    </source>
</evidence>
<feature type="region of interest" description="Disordered" evidence="1">
    <location>
        <begin position="23"/>
        <end position="61"/>
    </location>
</feature>
<proteinExistence type="predicted"/>
<keyword evidence="2" id="KW-0732">Signal</keyword>
<dbReference type="AlphaFoldDB" id="A0A5B1CDR8"/>
<evidence type="ECO:0000313" key="3">
    <source>
        <dbReference type="EMBL" id="KAA1257919.1"/>
    </source>
</evidence>
<name>A0A5B1CDR8_9BACT</name>
<organism evidence="3 4">
    <name type="scientific">Rubripirellula obstinata</name>
    <dbReference type="NCBI Taxonomy" id="406547"/>
    <lineage>
        <taxon>Bacteria</taxon>
        <taxon>Pseudomonadati</taxon>
        <taxon>Planctomycetota</taxon>
        <taxon>Planctomycetia</taxon>
        <taxon>Pirellulales</taxon>
        <taxon>Pirellulaceae</taxon>
        <taxon>Rubripirellula</taxon>
    </lineage>
</organism>
<dbReference type="Proteomes" id="UP000322699">
    <property type="component" value="Unassembled WGS sequence"/>
</dbReference>
<dbReference type="RefSeq" id="WP_068262968.1">
    <property type="nucleotide sequence ID" value="NZ_LWSK01000041.1"/>
</dbReference>
<feature type="signal peptide" evidence="2">
    <location>
        <begin position="1"/>
        <end position="19"/>
    </location>
</feature>
<feature type="compositionally biased region" description="Basic and acidic residues" evidence="1">
    <location>
        <begin position="45"/>
        <end position="61"/>
    </location>
</feature>
<evidence type="ECO:0008006" key="5">
    <source>
        <dbReference type="Google" id="ProtNLM"/>
    </source>
</evidence>